<accession>A0AA86VK22</accession>
<dbReference type="EMBL" id="OY731403">
    <property type="protein sequence ID" value="CAJ1962341.1"/>
    <property type="molecule type" value="Genomic_DNA"/>
</dbReference>
<organism evidence="2 3">
    <name type="scientific">Sphenostylis stenocarpa</name>
    <dbReference type="NCBI Taxonomy" id="92480"/>
    <lineage>
        <taxon>Eukaryota</taxon>
        <taxon>Viridiplantae</taxon>
        <taxon>Streptophyta</taxon>
        <taxon>Embryophyta</taxon>
        <taxon>Tracheophyta</taxon>
        <taxon>Spermatophyta</taxon>
        <taxon>Magnoliopsida</taxon>
        <taxon>eudicotyledons</taxon>
        <taxon>Gunneridae</taxon>
        <taxon>Pentapetalae</taxon>
        <taxon>rosids</taxon>
        <taxon>fabids</taxon>
        <taxon>Fabales</taxon>
        <taxon>Fabaceae</taxon>
        <taxon>Papilionoideae</taxon>
        <taxon>50 kb inversion clade</taxon>
        <taxon>NPAAA clade</taxon>
        <taxon>indigoferoid/millettioid clade</taxon>
        <taxon>Phaseoleae</taxon>
        <taxon>Sphenostylis</taxon>
    </lineage>
</organism>
<dbReference type="PANTHER" id="PTHR11764">
    <property type="entry name" value="TERPENE CYCLASE/MUTASE FAMILY MEMBER"/>
    <property type="match status" value="1"/>
</dbReference>
<name>A0AA86VK22_9FABA</name>
<evidence type="ECO:0000313" key="2">
    <source>
        <dbReference type="EMBL" id="CAJ1962341.1"/>
    </source>
</evidence>
<dbReference type="GO" id="GO:0042300">
    <property type="term" value="F:beta-amyrin synthase activity"/>
    <property type="evidence" value="ECO:0007669"/>
    <property type="project" value="UniProtKB-ARBA"/>
</dbReference>
<keyword evidence="1" id="KW-0413">Isomerase</keyword>
<protein>
    <recommendedName>
        <fullName evidence="4">Beta-amyrin synthase</fullName>
    </recommendedName>
</protein>
<dbReference type="Gramene" id="rna-AYBTSS11_LOCUS19199">
    <property type="protein sequence ID" value="CAJ1962341.1"/>
    <property type="gene ID" value="gene-AYBTSS11_LOCUS19199"/>
</dbReference>
<dbReference type="InterPro" id="IPR018333">
    <property type="entry name" value="Squalene_cyclase"/>
</dbReference>
<dbReference type="PANTHER" id="PTHR11764:SF58">
    <property type="entry name" value="BETA-AMYRIN SYNTHASE-RELATED"/>
    <property type="match status" value="1"/>
</dbReference>
<dbReference type="InterPro" id="IPR008930">
    <property type="entry name" value="Terpenoid_cyclase/PrenylTrfase"/>
</dbReference>
<keyword evidence="3" id="KW-1185">Reference proteome</keyword>
<sequence length="87" mass="10358">MRLKLCIFMMQEKKMWRLKIGDGGKNPHIFSTNNFVGRQTWEFDPEAGSGEERAQVEAARQNFYQNRFQVKACPDRLWRFQVLVSYP</sequence>
<dbReference type="SUPFAM" id="SSF48239">
    <property type="entry name" value="Terpenoid cyclases/Protein prenyltransferases"/>
    <property type="match status" value="1"/>
</dbReference>
<proteinExistence type="predicted"/>
<evidence type="ECO:0008006" key="4">
    <source>
        <dbReference type="Google" id="ProtNLM"/>
    </source>
</evidence>
<evidence type="ECO:0000313" key="3">
    <source>
        <dbReference type="Proteomes" id="UP001189624"/>
    </source>
</evidence>
<dbReference type="GO" id="GO:0016104">
    <property type="term" value="P:triterpenoid biosynthetic process"/>
    <property type="evidence" value="ECO:0007669"/>
    <property type="project" value="InterPro"/>
</dbReference>
<dbReference type="AlphaFoldDB" id="A0AA86VK22"/>
<gene>
    <name evidence="2" type="ORF">AYBTSS11_LOCUS19199</name>
</gene>
<evidence type="ECO:0000256" key="1">
    <source>
        <dbReference type="ARBA" id="ARBA00023235"/>
    </source>
</evidence>
<reference evidence="2" key="1">
    <citation type="submission" date="2023-10" db="EMBL/GenBank/DDBJ databases">
        <authorList>
            <person name="Domelevo Entfellner J.-B."/>
        </authorList>
    </citation>
    <scope>NUCLEOTIDE SEQUENCE</scope>
</reference>
<dbReference type="Proteomes" id="UP001189624">
    <property type="component" value="Chromosome 6"/>
</dbReference>
<dbReference type="GO" id="GO:0005811">
    <property type="term" value="C:lipid droplet"/>
    <property type="evidence" value="ECO:0007669"/>
    <property type="project" value="InterPro"/>
</dbReference>